<dbReference type="RefSeq" id="WP_069664624.1">
    <property type="nucleotide sequence ID" value="NZ_JBHUJJ010000001.1"/>
</dbReference>
<organism evidence="1 2">
    <name type="scientific">Enterococcus termitis</name>
    <dbReference type="NCBI Taxonomy" id="332950"/>
    <lineage>
        <taxon>Bacteria</taxon>
        <taxon>Bacillati</taxon>
        <taxon>Bacillota</taxon>
        <taxon>Bacilli</taxon>
        <taxon>Lactobacillales</taxon>
        <taxon>Enterococcaceae</taxon>
        <taxon>Enterococcus</taxon>
    </lineage>
</organism>
<name>A0A1E5GB44_9ENTE</name>
<keyword evidence="2" id="KW-1185">Reference proteome</keyword>
<dbReference type="AlphaFoldDB" id="A0A1E5GB44"/>
<protein>
    <submittedName>
        <fullName evidence="1">Uncharacterized protein</fullName>
    </submittedName>
</protein>
<dbReference type="EMBL" id="MIJY01000044">
    <property type="protein sequence ID" value="OEG09871.1"/>
    <property type="molecule type" value="Genomic_DNA"/>
</dbReference>
<comment type="caution">
    <text evidence="1">The sequence shown here is derived from an EMBL/GenBank/DDBJ whole genome shotgun (WGS) entry which is preliminary data.</text>
</comment>
<gene>
    <name evidence="1" type="ORF">BCR25_10230</name>
</gene>
<reference evidence="2" key="1">
    <citation type="submission" date="2016-09" db="EMBL/GenBank/DDBJ databases">
        <authorList>
            <person name="Gulvik C.A."/>
        </authorList>
    </citation>
    <scope>NUCLEOTIDE SEQUENCE [LARGE SCALE GENOMIC DNA]</scope>
    <source>
        <strain evidence="2">LMG 8895</strain>
    </source>
</reference>
<accession>A0A1E5GB44</accession>
<evidence type="ECO:0000313" key="2">
    <source>
        <dbReference type="Proteomes" id="UP000095094"/>
    </source>
</evidence>
<dbReference type="OrthoDB" id="1860840at2"/>
<sequence length="104" mass="12158">MSVSKKLKRKIIFNDNVFYWYVGKDPFDKYVAKALHIVSADKSFLIVYRLSAVTEGSVFPKLEIIKSNYIKPGFYDLNRESNERTVTPKLVESILMFCLRENNK</sequence>
<dbReference type="Proteomes" id="UP000095094">
    <property type="component" value="Unassembled WGS sequence"/>
</dbReference>
<proteinExistence type="predicted"/>
<evidence type="ECO:0000313" key="1">
    <source>
        <dbReference type="EMBL" id="OEG09871.1"/>
    </source>
</evidence>